<dbReference type="Gene3D" id="2.60.40.640">
    <property type="match status" value="1"/>
</dbReference>
<dbReference type="PANTHER" id="PTHR11188">
    <property type="entry name" value="ARRESTIN DOMAIN CONTAINING PROTEIN"/>
    <property type="match status" value="1"/>
</dbReference>
<dbReference type="InterPro" id="IPR011021">
    <property type="entry name" value="Arrestin-like_N"/>
</dbReference>
<dbReference type="GO" id="GO:0070086">
    <property type="term" value="P:ubiquitin-dependent endocytosis"/>
    <property type="evidence" value="ECO:0007669"/>
    <property type="project" value="TreeGrafter"/>
</dbReference>
<proteinExistence type="predicted"/>
<evidence type="ECO:0000313" key="2">
    <source>
        <dbReference type="EMBL" id="KAF9962299.1"/>
    </source>
</evidence>
<dbReference type="GO" id="GO:0005886">
    <property type="term" value="C:plasma membrane"/>
    <property type="evidence" value="ECO:0007669"/>
    <property type="project" value="TreeGrafter"/>
</dbReference>
<comment type="caution">
    <text evidence="2">The sequence shown here is derived from an EMBL/GenBank/DDBJ whole genome shotgun (WGS) entry which is preliminary data.</text>
</comment>
<evidence type="ECO:0000259" key="1">
    <source>
        <dbReference type="Pfam" id="PF00339"/>
    </source>
</evidence>
<dbReference type="PANTHER" id="PTHR11188:SF17">
    <property type="entry name" value="FI21816P1"/>
    <property type="match status" value="1"/>
</dbReference>
<dbReference type="GO" id="GO:0005829">
    <property type="term" value="C:cytosol"/>
    <property type="evidence" value="ECO:0007669"/>
    <property type="project" value="TreeGrafter"/>
</dbReference>
<dbReference type="Proteomes" id="UP000738359">
    <property type="component" value="Unassembled WGS sequence"/>
</dbReference>
<dbReference type="OrthoDB" id="2365182at2759"/>
<dbReference type="InterPro" id="IPR050357">
    <property type="entry name" value="Arrestin_domain-protein"/>
</dbReference>
<name>A0A9P6M1Z0_MORAP</name>
<keyword evidence="3" id="KW-1185">Reference proteome</keyword>
<dbReference type="GO" id="GO:0031625">
    <property type="term" value="F:ubiquitin protein ligase binding"/>
    <property type="evidence" value="ECO:0007669"/>
    <property type="project" value="TreeGrafter"/>
</dbReference>
<protein>
    <recommendedName>
        <fullName evidence="1">Arrestin-like N-terminal domain-containing protein</fullName>
    </recommendedName>
</protein>
<dbReference type="InterPro" id="IPR014752">
    <property type="entry name" value="Arrestin-like_C"/>
</dbReference>
<dbReference type="EMBL" id="JAAAHY010000553">
    <property type="protein sequence ID" value="KAF9962299.1"/>
    <property type="molecule type" value="Genomic_DNA"/>
</dbReference>
<accession>A0A9P6M1Z0</accession>
<feature type="domain" description="Arrestin-like N-terminal" evidence="1">
    <location>
        <begin position="37"/>
        <end position="155"/>
    </location>
</feature>
<sequence>MFDKKKKSLKIVINHDRTRLGPCGVPLLFGTPERPAVIQGQVVFETDHPSKGGDLEIEYTAQANVEWSELTSECSIKSQSIYDHKYIIVNLKHSQRNTIEAGRYVGELNIPIDPVKVPSSMTFEHGGFCYKIVARIRRKSPSLDVTAEQDVWVINSSIASPNAAIQDGMAPVSLQQKLDPSTKVPGISTYCDLPTTAFWAGETIPLVVKAIYTTTGPYDCASVFSNESRAGLLTDWAMKRNSDRNDGLSLESGLPSISVRLKQTVICKHKGDSRVPDYTNYAVRFQLNQSAIATHDGWSIGFYMILPNMSEQSIPNVPQEQGDPSPAAPSKIMHTATGLKPSVECSSVTIKHSLKIHLEYKAKGSSKPLVFKHSTPVWITAPPDGDVSPHRFNSRNWPPLATFSSEGTIAGKMVLVHNIRSFIASLALISVRS</sequence>
<gene>
    <name evidence="2" type="ORF">BGZ70_008075</name>
</gene>
<dbReference type="Pfam" id="PF00339">
    <property type="entry name" value="Arrestin_N"/>
    <property type="match status" value="1"/>
</dbReference>
<dbReference type="GO" id="GO:0030674">
    <property type="term" value="F:protein-macromolecule adaptor activity"/>
    <property type="evidence" value="ECO:0007669"/>
    <property type="project" value="TreeGrafter"/>
</dbReference>
<evidence type="ECO:0000313" key="3">
    <source>
        <dbReference type="Proteomes" id="UP000738359"/>
    </source>
</evidence>
<reference evidence="2" key="1">
    <citation type="journal article" date="2020" name="Fungal Divers.">
        <title>Resolving the Mortierellaceae phylogeny through synthesis of multi-gene phylogenetics and phylogenomics.</title>
        <authorList>
            <person name="Vandepol N."/>
            <person name="Liber J."/>
            <person name="Desiro A."/>
            <person name="Na H."/>
            <person name="Kennedy M."/>
            <person name="Barry K."/>
            <person name="Grigoriev I.V."/>
            <person name="Miller A.N."/>
            <person name="O'Donnell K."/>
            <person name="Stajich J.E."/>
            <person name="Bonito G."/>
        </authorList>
    </citation>
    <scope>NUCLEOTIDE SEQUENCE</scope>
    <source>
        <strain evidence="2">CK1249</strain>
    </source>
</reference>
<organism evidence="2 3">
    <name type="scientific">Mortierella alpina</name>
    <name type="common">Oleaginous fungus</name>
    <name type="synonym">Mortierella renispora</name>
    <dbReference type="NCBI Taxonomy" id="64518"/>
    <lineage>
        <taxon>Eukaryota</taxon>
        <taxon>Fungi</taxon>
        <taxon>Fungi incertae sedis</taxon>
        <taxon>Mucoromycota</taxon>
        <taxon>Mortierellomycotina</taxon>
        <taxon>Mortierellomycetes</taxon>
        <taxon>Mortierellales</taxon>
        <taxon>Mortierellaceae</taxon>
        <taxon>Mortierella</taxon>
    </lineage>
</organism>
<dbReference type="AlphaFoldDB" id="A0A9P6M1Z0"/>